<dbReference type="PANTHER" id="PTHR33678:SF1">
    <property type="entry name" value="BLL1576 PROTEIN"/>
    <property type="match status" value="1"/>
</dbReference>
<accession>A0A1A9BA01</accession>
<evidence type="ECO:0000313" key="2">
    <source>
        <dbReference type="EMBL" id="SBT65727.1"/>
    </source>
</evidence>
<dbReference type="Pfam" id="PF03050">
    <property type="entry name" value="DDE_Tnp_IS66"/>
    <property type="match status" value="1"/>
</dbReference>
<keyword evidence="3" id="KW-1185">Reference proteome</keyword>
<dbReference type="InterPro" id="IPR052344">
    <property type="entry name" value="Transposase-related"/>
</dbReference>
<dbReference type="NCBIfam" id="NF033517">
    <property type="entry name" value="transpos_IS66"/>
    <property type="match status" value="1"/>
</dbReference>
<dbReference type="AlphaFoldDB" id="A0A1A9BA01"/>
<dbReference type="STRING" id="946078.GA0070622_2733"/>
<dbReference type="PANTHER" id="PTHR33678">
    <property type="entry name" value="BLL1576 PROTEIN"/>
    <property type="match status" value="1"/>
</dbReference>
<dbReference type="InterPro" id="IPR004291">
    <property type="entry name" value="Transposase_IS66_central"/>
</dbReference>
<dbReference type="Proteomes" id="UP000199558">
    <property type="component" value="Unassembled WGS sequence"/>
</dbReference>
<evidence type="ECO:0000259" key="1">
    <source>
        <dbReference type="Pfam" id="PF03050"/>
    </source>
</evidence>
<reference evidence="3" key="1">
    <citation type="submission" date="2016-06" db="EMBL/GenBank/DDBJ databases">
        <authorList>
            <person name="Varghese N."/>
            <person name="Submissions Spin"/>
        </authorList>
    </citation>
    <scope>NUCLEOTIDE SEQUENCE [LARGE SCALE GENOMIC DNA]</scope>
    <source>
        <strain evidence="3">DSM 45794</strain>
    </source>
</reference>
<name>A0A1A9BA01_9ACTN</name>
<proteinExistence type="predicted"/>
<sequence length="433" mass="45700">MSETVRSTAAQAHANLHAVLHLVAAGRLRCSETTRRPAAATVAAVAEVLDGGDFYPGEPIAAFAWPLLQAGGLAELAGGRLQLSDRGRAALAKPEHQLLTLACVCGHHTTATAPPQASAPVAYGPRLAGIGVYLLHGQFLSVSRTAAAIKDLFGVPVAAGTVAGWVKRTALGVIDQVLPVIAGRIAAAPVAHFDETGMRTAGRLAWLHSASTPTDVLLAVHPKRGTTAMDAIGILPHFRGVAVHDAWAPYDTYTTAIHALCNAHVLRELVYVTDTATGQVADLAAQAIRALQQLNRLVTAAHTAGETPDQAALADQQHLLRSAVVLGAHATAERGSKLQRKHHALFVRLRDRRDDYLRFLTDPHVPFDNNAAEQTIRMPKLRIKVSGSMRTLTGAEHFAAIRSYTATATRQGVGMLDALITAAAGSPWTPTTA</sequence>
<dbReference type="EMBL" id="FLRH01000003">
    <property type="protein sequence ID" value="SBT65727.1"/>
    <property type="molecule type" value="Genomic_DNA"/>
</dbReference>
<feature type="domain" description="Transposase IS66 central" evidence="1">
    <location>
        <begin position="123"/>
        <end position="396"/>
    </location>
</feature>
<organism evidence="2 3">
    <name type="scientific">Micromonospora sediminicola</name>
    <dbReference type="NCBI Taxonomy" id="946078"/>
    <lineage>
        <taxon>Bacteria</taxon>
        <taxon>Bacillati</taxon>
        <taxon>Actinomycetota</taxon>
        <taxon>Actinomycetes</taxon>
        <taxon>Micromonosporales</taxon>
        <taxon>Micromonosporaceae</taxon>
        <taxon>Micromonospora</taxon>
    </lineage>
</organism>
<gene>
    <name evidence="2" type="ORF">GA0070622_2733</name>
</gene>
<evidence type="ECO:0000313" key="3">
    <source>
        <dbReference type="Proteomes" id="UP000199558"/>
    </source>
</evidence>
<protein>
    <submittedName>
        <fullName evidence="2">Transposase IS66 family protein</fullName>
    </submittedName>
</protein>